<name>A0A559M6Y5_9HELO</name>
<sequence>MFNKAIQVALLALCASTALAVQTLEIKGADFVNSVTGNRFQIVGVAYQPGGQSGYDPSSGVDPLSNGTVCLRDAALMQRLGVNAIRVYNVSPDLNHDLCASIFNAVGIYMLIDVNSPLAGESIDRSNPSGSYTSSYLNRTFAVVEAFKSYPNTLLFFSGNEIVNDLPTSGPNPPYMRAVTRDLKNYIAKQSTRSIPVGYSAADVREILLDTWNYLQCTTSSDASDPSRVDLFALNSYSWCGDSSFQTSGYDVLVSDFGNTTVPVFFSEYGCNTPSPRIFTEVPVLYGPLVAPVLSGGLVYEFSQEDSNFGLVTINTDGSAKLLSDYDALQKQYNGLNITTLQSEPAQNTTVSPPQCSSSLITNQGFSTNFTIPSPPDGAEDLINNGIKNAPVGKIVTVSDTKVTEQVQGSNGQAISNLAITPLKDDESNTPSGQTQSASAPTSSTTSSAPAATTSKKSGASALQASLSALLAVGLVAVVLL</sequence>
<evidence type="ECO:0000256" key="5">
    <source>
        <dbReference type="RuleBase" id="RU361209"/>
    </source>
</evidence>
<dbReference type="InterPro" id="IPR017853">
    <property type="entry name" value="GH"/>
</dbReference>
<proteinExistence type="inferred from homology"/>
<evidence type="ECO:0000256" key="2">
    <source>
        <dbReference type="ARBA" id="ARBA00007528"/>
    </source>
</evidence>
<dbReference type="GO" id="GO:0031505">
    <property type="term" value="P:fungal-type cell wall organization"/>
    <property type="evidence" value="ECO:0007669"/>
    <property type="project" value="TreeGrafter"/>
</dbReference>
<keyword evidence="4" id="KW-0325">Glycoprotein</keyword>
<dbReference type="PANTHER" id="PTHR31468">
    <property type="entry name" value="1,3-BETA-GLUCANOSYLTRANSFERASE GAS1"/>
    <property type="match status" value="1"/>
</dbReference>
<dbReference type="Pfam" id="PF03198">
    <property type="entry name" value="Glyco_hydro_72"/>
    <property type="match status" value="1"/>
</dbReference>
<protein>
    <recommendedName>
        <fullName evidence="5">1,3-beta-glucanosyltransferase</fullName>
        <ecNumber evidence="5">2.4.1.-</ecNumber>
    </recommendedName>
</protein>
<dbReference type="AlphaFoldDB" id="A0A559M6Y5"/>
<dbReference type="GO" id="GO:0005886">
    <property type="term" value="C:plasma membrane"/>
    <property type="evidence" value="ECO:0007669"/>
    <property type="project" value="UniProtKB-SubCell"/>
</dbReference>
<dbReference type="EMBL" id="QGML01001596">
    <property type="protein sequence ID" value="TVY88702.1"/>
    <property type="molecule type" value="Genomic_DNA"/>
</dbReference>
<dbReference type="PANTHER" id="PTHR31468:SF4">
    <property type="entry name" value="1,3-BETA-GLUCANOSYLTRANSFERASE GAS3-RELATED"/>
    <property type="match status" value="1"/>
</dbReference>
<dbReference type="GO" id="GO:0042124">
    <property type="term" value="F:1,3-beta-glucanosyltransferase activity"/>
    <property type="evidence" value="ECO:0007669"/>
    <property type="project" value="TreeGrafter"/>
</dbReference>
<evidence type="ECO:0000256" key="4">
    <source>
        <dbReference type="ARBA" id="ARBA00023180"/>
    </source>
</evidence>
<dbReference type="GO" id="GO:0098552">
    <property type="term" value="C:side of membrane"/>
    <property type="evidence" value="ECO:0007669"/>
    <property type="project" value="UniProtKB-KW"/>
</dbReference>
<accession>A0A559M6Y5</accession>
<keyword evidence="8" id="KW-1185">Reference proteome</keyword>
<feature type="compositionally biased region" description="Low complexity" evidence="6">
    <location>
        <begin position="432"/>
        <end position="454"/>
    </location>
</feature>
<keyword evidence="3 5" id="KW-0732">Signal</keyword>
<keyword evidence="5" id="KW-0472">Membrane</keyword>
<comment type="function">
    <text evidence="5">Splits internally a 1,3-beta-glucan molecule and transfers the newly generated reducing end (the donor) to the non-reducing end of another 1,3-beta-glucan molecule (the acceptor) forming a 1,3-beta linkage, resulting in the elongation of 1,3-beta-glucan chains in the cell wall.</text>
</comment>
<keyword evidence="5 7" id="KW-0808">Transferase</keyword>
<reference evidence="7 8" key="1">
    <citation type="submission" date="2018-05" db="EMBL/GenBank/DDBJ databases">
        <title>Genome sequencing and assembly of the regulated plant pathogen Lachnellula willkommii and related sister species for the development of diagnostic species identification markers.</title>
        <authorList>
            <person name="Giroux E."/>
            <person name="Bilodeau G."/>
        </authorList>
    </citation>
    <scope>NUCLEOTIDE SEQUENCE [LARGE SCALE GENOMIC DNA]</scope>
    <source>
        <strain evidence="7 8">CBS 172.35</strain>
    </source>
</reference>
<dbReference type="InterPro" id="IPR004886">
    <property type="entry name" value="Glucanosyltransferase"/>
</dbReference>
<keyword evidence="5" id="KW-0336">GPI-anchor</keyword>
<dbReference type="GO" id="GO:0071970">
    <property type="term" value="P:fungal-type cell wall (1-&gt;3)-beta-D-glucan biosynthetic process"/>
    <property type="evidence" value="ECO:0007669"/>
    <property type="project" value="TreeGrafter"/>
</dbReference>
<feature type="signal peptide" evidence="5">
    <location>
        <begin position="1"/>
        <end position="20"/>
    </location>
</feature>
<evidence type="ECO:0000256" key="3">
    <source>
        <dbReference type="ARBA" id="ARBA00022729"/>
    </source>
</evidence>
<dbReference type="SUPFAM" id="SSF51445">
    <property type="entry name" value="(Trans)glycosidases"/>
    <property type="match status" value="1"/>
</dbReference>
<comment type="subcellular location">
    <subcellularLocation>
        <location evidence="1 5">Cell membrane</location>
        <topology evidence="1 5">Lipid-anchor</topology>
        <topology evidence="1 5">GPI-anchor</topology>
    </subcellularLocation>
</comment>
<feature type="chain" id="PRO_5022268424" description="1,3-beta-glucanosyltransferase" evidence="5">
    <location>
        <begin position="21"/>
        <end position="481"/>
    </location>
</feature>
<comment type="similarity">
    <text evidence="2 5">Belongs to the glycosyl hydrolase 72 family.</text>
</comment>
<keyword evidence="5" id="KW-0449">Lipoprotein</keyword>
<feature type="region of interest" description="Disordered" evidence="6">
    <location>
        <begin position="423"/>
        <end position="454"/>
    </location>
</feature>
<evidence type="ECO:0000313" key="8">
    <source>
        <dbReference type="Proteomes" id="UP000315522"/>
    </source>
</evidence>
<comment type="caution">
    <text evidence="7">The sequence shown here is derived from an EMBL/GenBank/DDBJ whole genome shotgun (WGS) entry which is preliminary data.</text>
</comment>
<gene>
    <name evidence="7" type="primary">gel2</name>
    <name evidence="7" type="ORF">LAWI1_G005153</name>
</gene>
<evidence type="ECO:0000256" key="6">
    <source>
        <dbReference type="SAM" id="MobiDB-lite"/>
    </source>
</evidence>
<dbReference type="EC" id="2.4.1.-" evidence="5"/>
<evidence type="ECO:0000313" key="7">
    <source>
        <dbReference type="EMBL" id="TVY88702.1"/>
    </source>
</evidence>
<evidence type="ECO:0000256" key="1">
    <source>
        <dbReference type="ARBA" id="ARBA00004609"/>
    </source>
</evidence>
<organism evidence="7 8">
    <name type="scientific">Lachnellula willkommii</name>
    <dbReference type="NCBI Taxonomy" id="215461"/>
    <lineage>
        <taxon>Eukaryota</taxon>
        <taxon>Fungi</taxon>
        <taxon>Dikarya</taxon>
        <taxon>Ascomycota</taxon>
        <taxon>Pezizomycotina</taxon>
        <taxon>Leotiomycetes</taxon>
        <taxon>Helotiales</taxon>
        <taxon>Lachnaceae</taxon>
        <taxon>Lachnellula</taxon>
    </lineage>
</organism>
<dbReference type="Proteomes" id="UP000315522">
    <property type="component" value="Unassembled WGS sequence"/>
</dbReference>
<dbReference type="Gene3D" id="3.20.20.80">
    <property type="entry name" value="Glycosidases"/>
    <property type="match status" value="1"/>
</dbReference>